<feature type="transmembrane region" description="Helical" evidence="2">
    <location>
        <begin position="377"/>
        <end position="400"/>
    </location>
</feature>
<comment type="caution">
    <text evidence="3">The sequence shown here is derived from an EMBL/GenBank/DDBJ whole genome shotgun (WGS) entry which is preliminary data.</text>
</comment>
<evidence type="ECO:0000256" key="2">
    <source>
        <dbReference type="SAM" id="Phobius"/>
    </source>
</evidence>
<evidence type="ECO:0000313" key="3">
    <source>
        <dbReference type="EMBL" id="MFC5895335.1"/>
    </source>
</evidence>
<evidence type="ECO:0000313" key="4">
    <source>
        <dbReference type="Proteomes" id="UP001596241"/>
    </source>
</evidence>
<dbReference type="EMBL" id="JBHSPW010000010">
    <property type="protein sequence ID" value="MFC5895335.1"/>
    <property type="molecule type" value="Genomic_DNA"/>
</dbReference>
<proteinExistence type="predicted"/>
<gene>
    <name evidence="3" type="ORF">ACFP3M_21285</name>
</gene>
<keyword evidence="2" id="KW-1133">Transmembrane helix</keyword>
<dbReference type="Proteomes" id="UP001596241">
    <property type="component" value="Unassembled WGS sequence"/>
</dbReference>
<organism evidence="3 4">
    <name type="scientific">Streptomyces ramulosus</name>
    <dbReference type="NCBI Taxonomy" id="47762"/>
    <lineage>
        <taxon>Bacteria</taxon>
        <taxon>Bacillati</taxon>
        <taxon>Actinomycetota</taxon>
        <taxon>Actinomycetes</taxon>
        <taxon>Kitasatosporales</taxon>
        <taxon>Streptomycetaceae</taxon>
        <taxon>Streptomyces</taxon>
    </lineage>
</organism>
<protein>
    <submittedName>
        <fullName evidence="3">DUF2079 domain-containing protein</fullName>
    </submittedName>
</protein>
<keyword evidence="4" id="KW-1185">Reference proteome</keyword>
<feature type="transmembrane region" description="Helical" evidence="2">
    <location>
        <begin position="61"/>
        <end position="78"/>
    </location>
</feature>
<feature type="region of interest" description="Disordered" evidence="1">
    <location>
        <begin position="1"/>
        <end position="52"/>
    </location>
</feature>
<feature type="transmembrane region" description="Helical" evidence="2">
    <location>
        <begin position="316"/>
        <end position="334"/>
    </location>
</feature>
<feature type="transmembrane region" description="Helical" evidence="2">
    <location>
        <begin position="291"/>
        <end position="309"/>
    </location>
</feature>
<dbReference type="RefSeq" id="WP_345090559.1">
    <property type="nucleotide sequence ID" value="NZ_BAAAWG010000018.1"/>
</dbReference>
<feature type="transmembrane region" description="Helical" evidence="2">
    <location>
        <begin position="346"/>
        <end position="365"/>
    </location>
</feature>
<dbReference type="InterPro" id="IPR018650">
    <property type="entry name" value="STSV1_Orf64"/>
</dbReference>
<keyword evidence="2" id="KW-0472">Membrane</keyword>
<feature type="compositionally biased region" description="Low complexity" evidence="1">
    <location>
        <begin position="40"/>
        <end position="50"/>
    </location>
</feature>
<evidence type="ECO:0000256" key="1">
    <source>
        <dbReference type="SAM" id="MobiDB-lite"/>
    </source>
</evidence>
<reference evidence="4" key="1">
    <citation type="journal article" date="2019" name="Int. J. Syst. Evol. Microbiol.">
        <title>The Global Catalogue of Microorganisms (GCM) 10K type strain sequencing project: providing services to taxonomists for standard genome sequencing and annotation.</title>
        <authorList>
            <consortium name="The Broad Institute Genomics Platform"/>
            <consortium name="The Broad Institute Genome Sequencing Center for Infectious Disease"/>
            <person name="Wu L."/>
            <person name="Ma J."/>
        </authorList>
    </citation>
    <scope>NUCLEOTIDE SEQUENCE [LARGE SCALE GENOMIC DNA]</scope>
    <source>
        <strain evidence="4">CGMCC 1.15809</strain>
    </source>
</reference>
<feature type="compositionally biased region" description="Low complexity" evidence="1">
    <location>
        <begin position="1"/>
        <end position="30"/>
    </location>
</feature>
<feature type="transmembrane region" description="Helical" evidence="2">
    <location>
        <begin position="251"/>
        <end position="271"/>
    </location>
</feature>
<sequence>MDTAAATAAGAGPAVPGTATGTPPGQRTAPPDAPRDAPRDAQPAGPGPRRLAGWRAPRLDPWWLAALLFAAYATLSLLRHLTMGTASWDLGIFEQAVRGYAHLGAPIVDLKGPGTNVLGDHFSPVLILLAPLYRLLPSPLTLLTAQAALFALSSVPVTRTAARYLGRARGLALGVAYGLSWGLQKAIDFDFHEIAFALPLLAFALEAVVRGRWTAAVCWAAPLVLVKEDLGVTAAAVGVVVLIRARQALPLAVALIGFGLAATAVTLGVIIPGFNGTGSYDYWTKLGGDGAQGPAIGAGEALHTLLWVLLPTTGLLALRSPLLLAAVPTLGWRFVSHEPHYWGIDWHYNAVLMPVVFLALVDALERAGRSPRPWLRSLAGQLPAAAVAAALALTTALPLARLTEPATYRIPPEVTAAERLLATVPDGASVEADIRPLSRLVSRTRVFWIGDTRGIAPDYVAVQLGEGRTAAQVRTEAGQRHPGARYAVSGTAGDFVVLRRVSGP</sequence>
<name>A0ABW1FM79_9ACTN</name>
<accession>A0ABW1FM79</accession>
<dbReference type="Pfam" id="PF09852">
    <property type="entry name" value="DUF2079"/>
    <property type="match status" value="1"/>
</dbReference>
<keyword evidence="2" id="KW-0812">Transmembrane</keyword>